<dbReference type="GO" id="GO:0019706">
    <property type="term" value="F:protein-cysteine S-palmitoyltransferase activity"/>
    <property type="evidence" value="ECO:0007669"/>
    <property type="project" value="UniProtKB-EC"/>
</dbReference>
<comment type="subcellular location">
    <subcellularLocation>
        <location evidence="1">Endomembrane system</location>
        <topology evidence="1">Multi-pass membrane protein</topology>
    </subcellularLocation>
</comment>
<evidence type="ECO:0000256" key="9">
    <source>
        <dbReference type="ARBA" id="ARBA00048048"/>
    </source>
</evidence>
<gene>
    <name evidence="13" type="primary">Contig6440.g6895</name>
    <name evidence="13" type="ORF">STYLEM_18999</name>
</gene>
<feature type="region of interest" description="Disordered" evidence="11">
    <location>
        <begin position="110"/>
        <end position="136"/>
    </location>
</feature>
<keyword evidence="6" id="KW-0564">Palmitate</keyword>
<evidence type="ECO:0000256" key="6">
    <source>
        <dbReference type="ARBA" id="ARBA00023139"/>
    </source>
</evidence>
<feature type="transmembrane region" description="Helical" evidence="10">
    <location>
        <begin position="28"/>
        <end position="46"/>
    </location>
</feature>
<evidence type="ECO:0000256" key="1">
    <source>
        <dbReference type="ARBA" id="ARBA00004127"/>
    </source>
</evidence>
<keyword evidence="7" id="KW-0449">Lipoprotein</keyword>
<comment type="domain">
    <text evidence="10">The DHHC domain is required for palmitoyltransferase activity.</text>
</comment>
<reference evidence="13 14" key="1">
    <citation type="submission" date="2014-06" db="EMBL/GenBank/DDBJ databases">
        <authorList>
            <person name="Swart Estienne"/>
        </authorList>
    </citation>
    <scope>NUCLEOTIDE SEQUENCE [LARGE SCALE GENOMIC DNA]</scope>
    <source>
        <strain evidence="13 14">130c</strain>
    </source>
</reference>
<dbReference type="AlphaFoldDB" id="A0A078B618"/>
<evidence type="ECO:0000256" key="2">
    <source>
        <dbReference type="ARBA" id="ARBA00022679"/>
    </source>
</evidence>
<evidence type="ECO:0000256" key="8">
    <source>
        <dbReference type="ARBA" id="ARBA00023315"/>
    </source>
</evidence>
<evidence type="ECO:0000256" key="10">
    <source>
        <dbReference type="RuleBase" id="RU079119"/>
    </source>
</evidence>
<evidence type="ECO:0000256" key="3">
    <source>
        <dbReference type="ARBA" id="ARBA00022692"/>
    </source>
</evidence>
<name>A0A078B618_STYLE</name>
<proteinExistence type="inferred from homology"/>
<comment type="similarity">
    <text evidence="10">Belongs to the DHHC palmitoyltransferase family.</text>
</comment>
<evidence type="ECO:0000256" key="11">
    <source>
        <dbReference type="SAM" id="MobiDB-lite"/>
    </source>
</evidence>
<protein>
    <recommendedName>
        <fullName evidence="10">Palmitoyltransferase</fullName>
        <ecNumber evidence="10">2.3.1.225</ecNumber>
    </recommendedName>
</protein>
<feature type="transmembrane region" description="Helical" evidence="10">
    <location>
        <begin position="319"/>
        <end position="336"/>
    </location>
</feature>
<keyword evidence="5 10" id="KW-0472">Membrane</keyword>
<feature type="transmembrane region" description="Helical" evidence="10">
    <location>
        <begin position="253"/>
        <end position="276"/>
    </location>
</feature>
<evidence type="ECO:0000313" key="13">
    <source>
        <dbReference type="EMBL" id="CDW89859.1"/>
    </source>
</evidence>
<feature type="transmembrane region" description="Helical" evidence="10">
    <location>
        <begin position="58"/>
        <end position="80"/>
    </location>
</feature>
<feature type="transmembrane region" description="Helical" evidence="10">
    <location>
        <begin position="348"/>
        <end position="371"/>
    </location>
</feature>
<evidence type="ECO:0000256" key="4">
    <source>
        <dbReference type="ARBA" id="ARBA00022989"/>
    </source>
</evidence>
<keyword evidence="4 10" id="KW-1133">Transmembrane helix</keyword>
<dbReference type="PROSITE" id="PS50216">
    <property type="entry name" value="DHHC"/>
    <property type="match status" value="1"/>
</dbReference>
<comment type="catalytic activity">
    <reaction evidence="9 10">
        <text>L-cysteinyl-[protein] + hexadecanoyl-CoA = S-hexadecanoyl-L-cysteinyl-[protein] + CoA</text>
        <dbReference type="Rhea" id="RHEA:36683"/>
        <dbReference type="Rhea" id="RHEA-COMP:10131"/>
        <dbReference type="Rhea" id="RHEA-COMP:11032"/>
        <dbReference type="ChEBI" id="CHEBI:29950"/>
        <dbReference type="ChEBI" id="CHEBI:57287"/>
        <dbReference type="ChEBI" id="CHEBI:57379"/>
        <dbReference type="ChEBI" id="CHEBI:74151"/>
        <dbReference type="EC" id="2.3.1.225"/>
    </reaction>
</comment>
<keyword evidence="2 10" id="KW-0808">Transferase</keyword>
<organism evidence="13 14">
    <name type="scientific">Stylonychia lemnae</name>
    <name type="common">Ciliate</name>
    <dbReference type="NCBI Taxonomy" id="5949"/>
    <lineage>
        <taxon>Eukaryota</taxon>
        <taxon>Sar</taxon>
        <taxon>Alveolata</taxon>
        <taxon>Ciliophora</taxon>
        <taxon>Intramacronucleata</taxon>
        <taxon>Spirotrichea</taxon>
        <taxon>Stichotrichia</taxon>
        <taxon>Sporadotrichida</taxon>
        <taxon>Oxytrichidae</taxon>
        <taxon>Stylonychinae</taxon>
        <taxon>Stylonychia</taxon>
    </lineage>
</organism>
<sequence length="450" mass="52419">MGWQMTWHARSRSICRGKFFVGPRHHRPLTICIATIILAGLIGWIQMSTLLSKDFDSLFLFGVYLLTTSLTLFFFLSTTYSDPGVLFRHKDYEYFKQQYDERKAQQRQLRQELNLDSSSSESSDSDLSLYDDKSSMNKSNASAKQLFMEKTREFTQGNDSDEDNSPLDFYPSSGNNVDMAVDGTGGSQYNFEDENEKRAQIPRIYRSRFCNTCYIFRPPLSSHCRYCDQCVLHFDHHCYLVNNCIGRRNFKHFVLFVNNSLISSIIFIYCYNTRFIPQWCFENENFRSSPDKFDAILLYSHLILIVVAMIEIVVSKLRMISFCMALLYVILLNNTLFDKVFNQNLGIIILYAIQCYAFGSSLGYSMQYLYLNYLGQTMKEFQALKDSSTKRRLCINPITGFKNLLSFYFDCDSPESEFQKEFARPVTILSKKQLNQDSTLFFAKEVDESQ</sequence>
<feature type="transmembrane region" description="Helical" evidence="10">
    <location>
        <begin position="296"/>
        <end position="314"/>
    </location>
</feature>
<keyword evidence="3 10" id="KW-0812">Transmembrane</keyword>
<dbReference type="InterPro" id="IPR039859">
    <property type="entry name" value="PFA4/ZDH16/20/ERF2-like"/>
</dbReference>
<dbReference type="GO" id="GO:0006612">
    <property type="term" value="P:protein targeting to membrane"/>
    <property type="evidence" value="ECO:0007669"/>
    <property type="project" value="TreeGrafter"/>
</dbReference>
<dbReference type="EMBL" id="CCKQ01017935">
    <property type="protein sequence ID" value="CDW89859.1"/>
    <property type="molecule type" value="Genomic_DNA"/>
</dbReference>
<dbReference type="Pfam" id="PF01529">
    <property type="entry name" value="DHHC"/>
    <property type="match status" value="1"/>
</dbReference>
<accession>A0A078B618</accession>
<keyword evidence="14" id="KW-1185">Reference proteome</keyword>
<dbReference type="PANTHER" id="PTHR22883:SF43">
    <property type="entry name" value="PALMITOYLTRANSFERASE APP"/>
    <property type="match status" value="1"/>
</dbReference>
<dbReference type="PANTHER" id="PTHR22883">
    <property type="entry name" value="ZINC FINGER DHHC DOMAIN CONTAINING PROTEIN"/>
    <property type="match status" value="1"/>
</dbReference>
<evidence type="ECO:0000313" key="14">
    <source>
        <dbReference type="Proteomes" id="UP000039865"/>
    </source>
</evidence>
<dbReference type="Proteomes" id="UP000039865">
    <property type="component" value="Unassembled WGS sequence"/>
</dbReference>
<dbReference type="InterPro" id="IPR001594">
    <property type="entry name" value="Palmitoyltrfase_DHHC"/>
</dbReference>
<feature type="compositionally biased region" description="Low complexity" evidence="11">
    <location>
        <begin position="115"/>
        <end position="128"/>
    </location>
</feature>
<evidence type="ECO:0000256" key="5">
    <source>
        <dbReference type="ARBA" id="ARBA00023136"/>
    </source>
</evidence>
<dbReference type="GO" id="GO:0005783">
    <property type="term" value="C:endoplasmic reticulum"/>
    <property type="evidence" value="ECO:0007669"/>
    <property type="project" value="TreeGrafter"/>
</dbReference>
<dbReference type="GO" id="GO:0005794">
    <property type="term" value="C:Golgi apparatus"/>
    <property type="evidence" value="ECO:0007669"/>
    <property type="project" value="TreeGrafter"/>
</dbReference>
<feature type="domain" description="Palmitoyltransferase DHHC" evidence="12">
    <location>
        <begin position="206"/>
        <end position="337"/>
    </location>
</feature>
<dbReference type="InParanoid" id="A0A078B618"/>
<evidence type="ECO:0000256" key="7">
    <source>
        <dbReference type="ARBA" id="ARBA00023288"/>
    </source>
</evidence>
<dbReference type="EC" id="2.3.1.225" evidence="10"/>
<keyword evidence="8 10" id="KW-0012">Acyltransferase</keyword>
<dbReference type="OrthoDB" id="9909019at2759"/>
<evidence type="ECO:0000259" key="12">
    <source>
        <dbReference type="Pfam" id="PF01529"/>
    </source>
</evidence>